<dbReference type="AlphaFoldDB" id="A0A7V7QJ18"/>
<evidence type="ECO:0000313" key="1">
    <source>
        <dbReference type="EMBL" id="KAB1437562.1"/>
    </source>
</evidence>
<dbReference type="OrthoDB" id="2454603at2"/>
<gene>
    <name evidence="1" type="ORF">F7O84_08115</name>
</gene>
<dbReference type="EMBL" id="WAGX01000005">
    <property type="protein sequence ID" value="KAB1437562.1"/>
    <property type="molecule type" value="Genomic_DNA"/>
</dbReference>
<protein>
    <recommendedName>
        <fullName evidence="3">DUF3168 domain-containing protein</fullName>
    </recommendedName>
</protein>
<sequence>MINIKSQIYDAIKNISENVSDGYPKDFAIFPAIQYVEEYNSTHEFTDGAEQKAEIRFRIDIWNNKSTSDIAIRIDDAITALGLKRIYCQDINEATGYKHKQMRFAGIIDVNTGHVYHS</sequence>
<evidence type="ECO:0008006" key="3">
    <source>
        <dbReference type="Google" id="ProtNLM"/>
    </source>
</evidence>
<proteinExistence type="predicted"/>
<accession>A0A7V7QJ18</accession>
<dbReference type="RefSeq" id="WP_151144042.1">
    <property type="nucleotide sequence ID" value="NZ_WAGX01000005.1"/>
</dbReference>
<keyword evidence="2" id="KW-1185">Reference proteome</keyword>
<comment type="caution">
    <text evidence="1">The sequence shown here is derived from an EMBL/GenBank/DDBJ whole genome shotgun (WGS) entry which is preliminary data.</text>
</comment>
<dbReference type="Proteomes" id="UP000461768">
    <property type="component" value="Unassembled WGS sequence"/>
</dbReference>
<reference evidence="1 2" key="2">
    <citation type="submission" date="2020-02" db="EMBL/GenBank/DDBJ databases">
        <title>Candidatus Galacturonibacter soehngenii shows hetero-acetogenic catabolism of galacturonic acid but lacks a canonical carbon monoxide dehydrogenase/acetyl-CoA synthase complex.</title>
        <authorList>
            <person name="Diender M."/>
            <person name="Stouten G.R."/>
            <person name="Petersen J.F."/>
            <person name="Nielsen P.H."/>
            <person name="Dueholm M.S."/>
            <person name="Pronk J.T."/>
            <person name="Van Loosdrecht M.C.M."/>
        </authorList>
    </citation>
    <scope>NUCLEOTIDE SEQUENCE [LARGE SCALE GENOMIC DNA]</scope>
    <source>
        <strain evidence="1">GalUA</strain>
    </source>
</reference>
<reference evidence="1 2" key="1">
    <citation type="submission" date="2019-09" db="EMBL/GenBank/DDBJ databases">
        <authorList>
            <person name="Valk L.C."/>
        </authorList>
    </citation>
    <scope>NUCLEOTIDE SEQUENCE [LARGE SCALE GENOMIC DNA]</scope>
    <source>
        <strain evidence="1">GalUA</strain>
    </source>
</reference>
<name>A0A7V7QJ18_9FIRM</name>
<evidence type="ECO:0000313" key="2">
    <source>
        <dbReference type="Proteomes" id="UP000461768"/>
    </source>
</evidence>
<organism evidence="1 2">
    <name type="scientific">Candidatus Galacturonatibacter soehngenii</name>
    <dbReference type="NCBI Taxonomy" id="2307010"/>
    <lineage>
        <taxon>Bacteria</taxon>
        <taxon>Bacillati</taxon>
        <taxon>Bacillota</taxon>
        <taxon>Clostridia</taxon>
        <taxon>Lachnospirales</taxon>
        <taxon>Lachnospiraceae</taxon>
        <taxon>Candidatus Galacturonatibacter</taxon>
    </lineage>
</organism>